<dbReference type="OrthoDB" id="2331423at2759"/>
<feature type="transmembrane region" description="Helical" evidence="2">
    <location>
        <begin position="796"/>
        <end position="817"/>
    </location>
</feature>
<evidence type="ECO:0000256" key="2">
    <source>
        <dbReference type="SAM" id="Phobius"/>
    </source>
</evidence>
<gene>
    <name evidence="4" type="ORF">CHRIB12_LOCUS7710</name>
</gene>
<dbReference type="VEuPathDB" id="FungiDB:RhiirFUN_009901"/>
<dbReference type="Proteomes" id="UP000684084">
    <property type="component" value="Unassembled WGS sequence"/>
</dbReference>
<accession>A0A916E4P1</accession>
<feature type="region of interest" description="Disordered" evidence="1">
    <location>
        <begin position="838"/>
        <end position="857"/>
    </location>
</feature>
<keyword evidence="3" id="KW-0732">Signal</keyword>
<dbReference type="EMBL" id="CAGKOT010000013">
    <property type="protein sequence ID" value="CAB5359241.1"/>
    <property type="molecule type" value="Genomic_DNA"/>
</dbReference>
<keyword evidence="2" id="KW-0812">Transmembrane</keyword>
<feature type="transmembrane region" description="Helical" evidence="2">
    <location>
        <begin position="716"/>
        <end position="736"/>
    </location>
</feature>
<feature type="transmembrane region" description="Helical" evidence="2">
    <location>
        <begin position="772"/>
        <end position="790"/>
    </location>
</feature>
<protein>
    <submittedName>
        <fullName evidence="4">Uncharacterized protein</fullName>
    </submittedName>
</protein>
<evidence type="ECO:0000256" key="1">
    <source>
        <dbReference type="SAM" id="MobiDB-lite"/>
    </source>
</evidence>
<evidence type="ECO:0000313" key="4">
    <source>
        <dbReference type="EMBL" id="CAB5359241.1"/>
    </source>
</evidence>
<organism evidence="4 5">
    <name type="scientific">Rhizophagus irregularis</name>
    <dbReference type="NCBI Taxonomy" id="588596"/>
    <lineage>
        <taxon>Eukaryota</taxon>
        <taxon>Fungi</taxon>
        <taxon>Fungi incertae sedis</taxon>
        <taxon>Mucoromycota</taxon>
        <taxon>Glomeromycotina</taxon>
        <taxon>Glomeromycetes</taxon>
        <taxon>Glomerales</taxon>
        <taxon>Glomeraceae</taxon>
        <taxon>Rhizophagus</taxon>
    </lineage>
</organism>
<comment type="caution">
    <text evidence="4">The sequence shown here is derived from an EMBL/GenBank/DDBJ whole genome shotgun (WGS) entry which is preliminary data.</text>
</comment>
<feature type="signal peptide" evidence="3">
    <location>
        <begin position="1"/>
        <end position="21"/>
    </location>
</feature>
<keyword evidence="2" id="KW-1133">Transmembrane helix</keyword>
<sequence length="1006" mass="114135">MKLNLLLSILSIILFSTLVTSDSNITYTENVNNTQLLVYKLINYEDNTVVAQILRINNKIDTSYGRLGYLDNYLSLRIFYPNGTIKPIDLSIDDLKIQPLNFHIFSYNKVEPGLGIRCPIEIYAVKSNFILVTYIVAEDANNSSTYYEWALTLDFNGNIRSNFKLGPSFLDAKYGNIWLPNVAQYIPNADNEKGFLRSASKGISDVNLQQLIITEDGIINQLAELDIPFPATNNLVSTIATLDGNYAIIYSNNTNSTTDPQNPLPTQGGIYAQFIEIKENIVKYEPVVLYQTTIPLVFNYLICSINYAGTGHVCVSTFTLNNQDNSTIYYLTVQFLSRGSVFIATASKTGQIQGILQYNVRSLRYGGFFFCGIQQLVQTNIYGYVLEDNGNQIPWNLINPTVSNIRFTHVILPNNTLVFPQPEGGQSWNLIFTDLPKLQKDAGYENIVINATIPTIGQLIDATTTNFLIITYNQQIDLTNGTITIFQSNGSGPGIIRQIVNVIENSKYVSFIDSNTVNITVIDSTFNNLGATYYVKITNAFVSSHFYSEPLFGLSHDTWHFTTLANEQEEESKISKIKGKIQWYMDDISGQVRLSQDGTAFFDGLNRNQRIEFFNNLTQEIANALAITPGRITTSWKFQIDTSLPNDQKKYLLSINIKKGSHPTDRRVDLVVKDLDTMIKNMEITTLMSGYSSKYLDPNFGYEGFPRWIDENRNKIIITFAGFVFLTLLVFLSIIYDKKRGQSFCSIFSIFLSDLKDLRNDKNDYKANHLKIYKYGHIIASFVTDLLFATVDSKSIQNIFYVSVFFITFPYIVRLIFCIRFILEETVSEVVVPVDSERGVPTNSGNEDSTSSEKDCIQKNSGNEVLISSEIDPKQKNSGNEVVPIRIWLKNENDDRSKYRVRKIILTAIIIIAGVDFAALDILESKHEWFGFKFNAKKSEKSQRIIDKGDSFVNFIEEIPKLVIKAYLLSQVVKFSYITVLSLTFSTFSIIKLFREFLIKIFYKTV</sequence>
<proteinExistence type="predicted"/>
<feature type="transmembrane region" description="Helical" evidence="2">
    <location>
        <begin position="904"/>
        <end position="923"/>
    </location>
</feature>
<evidence type="ECO:0000256" key="3">
    <source>
        <dbReference type="SAM" id="SignalP"/>
    </source>
</evidence>
<evidence type="ECO:0000313" key="5">
    <source>
        <dbReference type="Proteomes" id="UP000684084"/>
    </source>
</evidence>
<feature type="chain" id="PRO_5036688760" evidence="3">
    <location>
        <begin position="22"/>
        <end position="1006"/>
    </location>
</feature>
<name>A0A916E4P1_9GLOM</name>
<dbReference type="AlphaFoldDB" id="A0A916E4P1"/>
<reference evidence="4" key="1">
    <citation type="submission" date="2020-05" db="EMBL/GenBank/DDBJ databases">
        <authorList>
            <person name="Rincon C."/>
            <person name="Sanders R I."/>
            <person name="Robbins C."/>
            <person name="Chaturvedi A."/>
        </authorList>
    </citation>
    <scope>NUCLEOTIDE SEQUENCE</scope>
    <source>
        <strain evidence="4">CHB12</strain>
    </source>
</reference>
<keyword evidence="2" id="KW-0472">Membrane</keyword>
<feature type="transmembrane region" description="Helical" evidence="2">
    <location>
        <begin position="975"/>
        <end position="994"/>
    </location>
</feature>